<evidence type="ECO:0000256" key="6">
    <source>
        <dbReference type="ARBA" id="ARBA00013059"/>
    </source>
</evidence>
<evidence type="ECO:0000256" key="18">
    <source>
        <dbReference type="RuleBase" id="RU004249"/>
    </source>
</evidence>
<reference evidence="20 21" key="1">
    <citation type="submission" date="2019-08" db="EMBL/GenBank/DDBJ databases">
        <title>Arthrobacter sp. nov., isolated from plateau pika and Tibetan wild ass.</title>
        <authorList>
            <person name="Ge Y."/>
        </authorList>
    </citation>
    <scope>NUCLEOTIDE SEQUENCE [LARGE SCALE GENOMIC DNA]</scope>
    <source>
        <strain evidence="20 21">785</strain>
    </source>
</reference>
<organism evidence="20 21">
    <name type="scientific">Arthrobacter yangruifuii</name>
    <dbReference type="NCBI Taxonomy" id="2606616"/>
    <lineage>
        <taxon>Bacteria</taxon>
        <taxon>Bacillati</taxon>
        <taxon>Actinomycetota</taxon>
        <taxon>Actinomycetes</taxon>
        <taxon>Micrococcales</taxon>
        <taxon>Micrococcaceae</taxon>
        <taxon>Arthrobacter</taxon>
    </lineage>
</organism>
<dbReference type="InterPro" id="IPR054352">
    <property type="entry name" value="ACT_Aspartokinase"/>
</dbReference>
<dbReference type="UniPathway" id="UPA00050">
    <property type="reaction ID" value="UER00461"/>
</dbReference>
<evidence type="ECO:0000256" key="11">
    <source>
        <dbReference type="ARBA" id="ARBA00022777"/>
    </source>
</evidence>
<name>A0A5N6MRP0_9MICC</name>
<dbReference type="GO" id="GO:0005829">
    <property type="term" value="C:cytosol"/>
    <property type="evidence" value="ECO:0007669"/>
    <property type="project" value="TreeGrafter"/>
</dbReference>
<comment type="pathway">
    <text evidence="3 18">Amino-acid biosynthesis; L-methionine biosynthesis via de novo pathway; L-homoserine from L-aspartate: step 1/3.</text>
</comment>
<dbReference type="Gene3D" id="3.40.1160.10">
    <property type="entry name" value="Acetylglutamate kinase-like"/>
    <property type="match status" value="1"/>
</dbReference>
<feature type="binding site" evidence="16">
    <location>
        <position position="185"/>
    </location>
    <ligand>
        <name>ATP</name>
        <dbReference type="ChEBI" id="CHEBI:30616"/>
    </ligand>
</feature>
<evidence type="ECO:0000256" key="13">
    <source>
        <dbReference type="ARBA" id="ARBA00022915"/>
    </source>
</evidence>
<keyword evidence="11 17" id="KW-0418">Kinase</keyword>
<dbReference type="GO" id="GO:0004072">
    <property type="term" value="F:aspartate kinase activity"/>
    <property type="evidence" value="ECO:0007669"/>
    <property type="project" value="UniProtKB-EC"/>
</dbReference>
<keyword evidence="14" id="KW-0457">Lysine biosynthesis</keyword>
<evidence type="ECO:0000256" key="2">
    <source>
        <dbReference type="ARBA" id="ARBA00004766"/>
    </source>
</evidence>
<dbReference type="CDD" id="cd04261">
    <property type="entry name" value="AAK_AKii-LysC-BS"/>
    <property type="match status" value="1"/>
</dbReference>
<dbReference type="PROSITE" id="PS00324">
    <property type="entry name" value="ASPARTOKINASE"/>
    <property type="match status" value="1"/>
</dbReference>
<dbReference type="GO" id="GO:0009088">
    <property type="term" value="P:threonine biosynthetic process"/>
    <property type="evidence" value="ECO:0007669"/>
    <property type="project" value="UniProtKB-UniPathway"/>
</dbReference>
<dbReference type="FunFam" id="3.40.1160.10:FF:000002">
    <property type="entry name" value="Aspartokinase"/>
    <property type="match status" value="1"/>
</dbReference>
<keyword evidence="13" id="KW-0220">Diaminopimelate biosynthesis</keyword>
<feature type="binding site" evidence="16">
    <location>
        <begin position="174"/>
        <end position="175"/>
    </location>
    <ligand>
        <name>ATP</name>
        <dbReference type="ChEBI" id="CHEBI:30616"/>
    </ligand>
</feature>
<dbReference type="InterPro" id="IPR005260">
    <property type="entry name" value="Asp_kin_monofn"/>
</dbReference>
<dbReference type="InterPro" id="IPR045865">
    <property type="entry name" value="ACT-like_dom_sf"/>
</dbReference>
<dbReference type="NCBIfam" id="NF005155">
    <property type="entry name" value="PRK06635.1-4"/>
    <property type="match status" value="1"/>
</dbReference>
<comment type="catalytic activity">
    <reaction evidence="15 17">
        <text>L-aspartate + ATP = 4-phospho-L-aspartate + ADP</text>
        <dbReference type="Rhea" id="RHEA:23776"/>
        <dbReference type="ChEBI" id="CHEBI:29991"/>
        <dbReference type="ChEBI" id="CHEBI:30616"/>
        <dbReference type="ChEBI" id="CHEBI:57535"/>
        <dbReference type="ChEBI" id="CHEBI:456216"/>
        <dbReference type="EC" id="2.7.2.4"/>
    </reaction>
</comment>
<dbReference type="NCBIfam" id="NF005154">
    <property type="entry name" value="PRK06635.1-2"/>
    <property type="match status" value="1"/>
</dbReference>
<comment type="similarity">
    <text evidence="5 17">Belongs to the aspartokinase family.</text>
</comment>
<dbReference type="EC" id="2.7.2.4" evidence="6 17"/>
<dbReference type="NCBIfam" id="TIGR00656">
    <property type="entry name" value="asp_kin_monofn"/>
    <property type="match status" value="1"/>
</dbReference>
<dbReference type="SUPFAM" id="SSF53633">
    <property type="entry name" value="Carbamate kinase-like"/>
    <property type="match status" value="1"/>
</dbReference>
<dbReference type="CDD" id="cd04913">
    <property type="entry name" value="ACT_AKii-LysC-BS-like_1"/>
    <property type="match status" value="1"/>
</dbReference>
<evidence type="ECO:0000256" key="17">
    <source>
        <dbReference type="RuleBase" id="RU003448"/>
    </source>
</evidence>
<evidence type="ECO:0000256" key="5">
    <source>
        <dbReference type="ARBA" id="ARBA00010122"/>
    </source>
</evidence>
<dbReference type="Pfam" id="PF00696">
    <property type="entry name" value="AA_kinase"/>
    <property type="match status" value="1"/>
</dbReference>
<keyword evidence="9 17" id="KW-0808">Transferase</keyword>
<evidence type="ECO:0000256" key="10">
    <source>
        <dbReference type="ARBA" id="ARBA00022741"/>
    </source>
</evidence>
<dbReference type="PIRSF" id="PIRSF000726">
    <property type="entry name" value="Asp_kin"/>
    <property type="match status" value="1"/>
</dbReference>
<dbReference type="InterPro" id="IPR036393">
    <property type="entry name" value="AceGlu_kinase-like_sf"/>
</dbReference>
<evidence type="ECO:0000256" key="3">
    <source>
        <dbReference type="ARBA" id="ARBA00004986"/>
    </source>
</evidence>
<keyword evidence="10 16" id="KW-0547">Nucleotide-binding</keyword>
<dbReference type="PANTHER" id="PTHR21499:SF3">
    <property type="entry name" value="ASPARTOKINASE"/>
    <property type="match status" value="1"/>
</dbReference>
<dbReference type="InterPro" id="IPR041740">
    <property type="entry name" value="AKii-LysC-BS"/>
</dbReference>
<keyword evidence="12 16" id="KW-0067">ATP-binding</keyword>
<evidence type="ECO:0000256" key="14">
    <source>
        <dbReference type="ARBA" id="ARBA00023154"/>
    </source>
</evidence>
<dbReference type="Pfam" id="PF22468">
    <property type="entry name" value="ACT_9"/>
    <property type="match status" value="2"/>
</dbReference>
<feature type="domain" description="ACT" evidence="19">
    <location>
        <begin position="356"/>
        <end position="428"/>
    </location>
</feature>
<feature type="binding site" evidence="16">
    <location>
        <position position="74"/>
    </location>
    <ligand>
        <name>substrate</name>
    </ligand>
</feature>
<dbReference type="PANTHER" id="PTHR21499">
    <property type="entry name" value="ASPARTATE KINASE"/>
    <property type="match status" value="1"/>
</dbReference>
<evidence type="ECO:0000256" key="7">
    <source>
        <dbReference type="ARBA" id="ARBA00016273"/>
    </source>
</evidence>
<dbReference type="NCBIfam" id="NF005153">
    <property type="entry name" value="PRK06635.1-1"/>
    <property type="match status" value="1"/>
</dbReference>
<evidence type="ECO:0000256" key="12">
    <source>
        <dbReference type="ARBA" id="ARBA00022840"/>
    </source>
</evidence>
<comment type="pathway">
    <text evidence="2 18">Amino-acid biosynthesis; L-lysine biosynthesis via DAP pathway; (S)-tetrahydrodipicolinate from L-aspartate: step 1/4.</text>
</comment>
<dbReference type="GO" id="GO:0005524">
    <property type="term" value="F:ATP binding"/>
    <property type="evidence" value="ECO:0007669"/>
    <property type="project" value="UniProtKB-KW"/>
</dbReference>
<comment type="caution">
    <text evidence="20">The sequence shown here is derived from an EMBL/GenBank/DDBJ whole genome shotgun (WGS) entry which is preliminary data.</text>
</comment>
<dbReference type="InterPro" id="IPR018042">
    <property type="entry name" value="Aspartate_kinase_CS"/>
</dbReference>
<dbReference type="EMBL" id="VTFX01000001">
    <property type="protein sequence ID" value="KAD4059546.1"/>
    <property type="molecule type" value="Genomic_DNA"/>
</dbReference>
<dbReference type="FunFam" id="3.30.2130.10:FF:000002">
    <property type="entry name" value="Aspartokinase"/>
    <property type="match status" value="1"/>
</dbReference>
<comment type="pathway">
    <text evidence="4 18">Amino-acid biosynthesis; L-threonine biosynthesis; L-threonine from L-aspartate: step 1/5.</text>
</comment>
<proteinExistence type="inferred from homology"/>
<evidence type="ECO:0000256" key="16">
    <source>
        <dbReference type="PIRSR" id="PIRSR000726-1"/>
    </source>
</evidence>
<keyword evidence="21" id="KW-1185">Reference proteome</keyword>
<evidence type="ECO:0000256" key="4">
    <source>
        <dbReference type="ARBA" id="ARBA00005139"/>
    </source>
</evidence>
<dbReference type="AlphaFoldDB" id="A0A5N6MRP0"/>
<feature type="domain" description="ACT" evidence="19">
    <location>
        <begin position="274"/>
        <end position="350"/>
    </location>
</feature>
<protein>
    <recommendedName>
        <fullName evidence="7 17">Aspartokinase</fullName>
        <ecNumber evidence="6 17">2.7.2.4</ecNumber>
    </recommendedName>
</protein>
<dbReference type="PROSITE" id="PS51671">
    <property type="entry name" value="ACT"/>
    <property type="match status" value="2"/>
</dbReference>
<dbReference type="UniPathway" id="UPA00034">
    <property type="reaction ID" value="UER00015"/>
</dbReference>
<dbReference type="GO" id="GO:0009090">
    <property type="term" value="P:homoserine biosynthetic process"/>
    <property type="evidence" value="ECO:0007669"/>
    <property type="project" value="TreeGrafter"/>
</dbReference>
<evidence type="ECO:0000313" key="21">
    <source>
        <dbReference type="Proteomes" id="UP000326852"/>
    </source>
</evidence>
<gene>
    <name evidence="20" type="ORF">GD627_00030</name>
</gene>
<accession>A0A5N6MRP0</accession>
<sequence>MSLIVQKFGGSSVADAEGIKRVAKRVVDTHAAGNEVVVVVSAMGDSTDELLDLAGQITTLGNAREMDMLLSAGERISMALLAMAINELGGSAQSFTGSQAGMITDAFHGKARIIDVSPHRIKTAIERGDIAIVAGFQGVSQDSHDITTLGRGGSDTTAVALAAALDADVCEIYTDVDGVYTADPRVVSSAQKIEKISSEEMLELAASGAKILHLRCVEYARRFGVPLHVRSSFSAHEGTWVLPSPDDKIKIQEGEPLEQPIISGVAHDRSEAKVTVVGVPDIPGKAAEIFGIVAGANTNIDMIVQNVSTKGSGRTDISFTLPIIDGKEAIDALNAAQAVVGFDTIQYNEQIGKLSLIGAGMRSNPGVSHRFFEALHNAGVNIDMISTSEIRISVVTSAKLLDTAVRAVHAAFGLDGEDAATVYGGTGR</sequence>
<dbReference type="Gene3D" id="3.30.2130.10">
    <property type="entry name" value="VC0802-like"/>
    <property type="match status" value="1"/>
</dbReference>
<evidence type="ECO:0000256" key="15">
    <source>
        <dbReference type="ARBA" id="ARBA00047872"/>
    </source>
</evidence>
<dbReference type="UniPathway" id="UPA00051">
    <property type="reaction ID" value="UER00462"/>
</dbReference>
<dbReference type="GO" id="GO:0019877">
    <property type="term" value="P:diaminopimelate biosynthetic process"/>
    <property type="evidence" value="ECO:0007669"/>
    <property type="project" value="UniProtKB-KW"/>
</dbReference>
<comment type="function">
    <text evidence="1">Catalyzes the phosphorylation of the beta-carboxyl group of aspartic acid with ATP to yield 4-phospho-L-aspartate, which is involved in the branched biosynthetic pathway leading to the biosynthesis of amino acids lysine, threonine, isoleucine and methionine.</text>
</comment>
<feature type="binding site" evidence="16">
    <location>
        <position position="180"/>
    </location>
    <ligand>
        <name>ATP</name>
        <dbReference type="ChEBI" id="CHEBI:30616"/>
    </ligand>
</feature>
<dbReference type="NCBIfam" id="TIGR00657">
    <property type="entry name" value="asp_kinases"/>
    <property type="match status" value="1"/>
</dbReference>
<evidence type="ECO:0000256" key="1">
    <source>
        <dbReference type="ARBA" id="ARBA00002843"/>
    </source>
</evidence>
<feature type="binding site" evidence="16">
    <location>
        <begin position="7"/>
        <end position="10"/>
    </location>
    <ligand>
        <name>ATP</name>
        <dbReference type="ChEBI" id="CHEBI:30616"/>
    </ligand>
</feature>
<evidence type="ECO:0000259" key="19">
    <source>
        <dbReference type="PROSITE" id="PS51671"/>
    </source>
</evidence>
<evidence type="ECO:0000256" key="9">
    <source>
        <dbReference type="ARBA" id="ARBA00022679"/>
    </source>
</evidence>
<dbReference type="CDD" id="cd04923">
    <property type="entry name" value="ACT_AK-LysC-DapG-like_2"/>
    <property type="match status" value="1"/>
</dbReference>
<dbReference type="InterPro" id="IPR001048">
    <property type="entry name" value="Asp/Glu/Uridylate_kinase"/>
</dbReference>
<evidence type="ECO:0000313" key="20">
    <source>
        <dbReference type="EMBL" id="KAD4059546.1"/>
    </source>
</evidence>
<dbReference type="InterPro" id="IPR002912">
    <property type="entry name" value="ACT_dom"/>
</dbReference>
<dbReference type="Proteomes" id="UP000326852">
    <property type="component" value="Unassembled WGS sequence"/>
</dbReference>
<dbReference type="GO" id="GO:0009089">
    <property type="term" value="P:lysine biosynthetic process via diaminopimelate"/>
    <property type="evidence" value="ECO:0007669"/>
    <property type="project" value="UniProtKB-UniPathway"/>
</dbReference>
<dbReference type="InterPro" id="IPR001341">
    <property type="entry name" value="Asp_kinase"/>
</dbReference>
<keyword evidence="8 18" id="KW-0028">Amino-acid biosynthesis</keyword>
<evidence type="ECO:0000256" key="8">
    <source>
        <dbReference type="ARBA" id="ARBA00022605"/>
    </source>
</evidence>
<dbReference type="RefSeq" id="WP_152270855.1">
    <property type="nucleotide sequence ID" value="NZ_VTFX01000001.1"/>
</dbReference>
<feature type="binding site" evidence="16">
    <location>
        <position position="47"/>
    </location>
    <ligand>
        <name>substrate</name>
    </ligand>
</feature>
<dbReference type="SUPFAM" id="SSF55021">
    <property type="entry name" value="ACT-like"/>
    <property type="match status" value="2"/>
</dbReference>